<dbReference type="SUPFAM" id="SSF55874">
    <property type="entry name" value="ATPase domain of HSP90 chaperone/DNA topoisomerase II/histidine kinase"/>
    <property type="match status" value="1"/>
</dbReference>
<dbReference type="EC" id="2.7.13.3" evidence="2"/>
<keyword evidence="8" id="KW-0902">Two-component regulatory system</keyword>
<feature type="domain" description="Signal transduction histidine kinase subgroup 3 dimerisation and phosphoacceptor" evidence="12">
    <location>
        <begin position="186"/>
        <end position="251"/>
    </location>
</feature>
<sequence length="377" mass="41850">MNAAYLMLRYLTVVVAGVASILMSDRVTDEALYVMLLLVLLLVMRLRDRFENREGFRAFPLPFLLETAALAAYGWQYGGLLPLAVTAALYTPPERSDDFLQRATLAGIAMNAAAWTRFTVELLTAANLTYAAIVLLLMHIRKTAVDRGEIEALYIQLQTRNRELEEARRTALDYASKVQELAQLEERNRIAHDLHDELGHRLIRLKMMLEAAIRIDGGRGEAMNLVREVRDQLAGAMDALRSTVRRLKPAEAARGEYSLETLIGELAGTSGAAVRFRAVGASYPLYPSDAIVLYRNAQEAVTNALRHGEATEVTVELEYAPEELRMTVSNNGAVPEGGELRKGLGLLGMEERTRLAGGRLEVIAGERFAVRTILPRR</sequence>
<dbReference type="CDD" id="cd16917">
    <property type="entry name" value="HATPase_UhpB-NarQ-NarX-like"/>
    <property type="match status" value="1"/>
</dbReference>
<evidence type="ECO:0000256" key="7">
    <source>
        <dbReference type="ARBA" id="ARBA00022840"/>
    </source>
</evidence>
<keyword evidence="9" id="KW-0175">Coiled coil</keyword>
<dbReference type="InterPro" id="IPR003594">
    <property type="entry name" value="HATPase_dom"/>
</dbReference>
<dbReference type="InterPro" id="IPR011712">
    <property type="entry name" value="Sig_transdc_His_kin_sub3_dim/P"/>
</dbReference>
<dbReference type="Proteomes" id="UP000681526">
    <property type="component" value="Unassembled WGS sequence"/>
</dbReference>
<keyword evidence="14" id="KW-1185">Reference proteome</keyword>
<accession>A0ABN7RKD6</accession>
<feature type="coiled-coil region" evidence="9">
    <location>
        <begin position="147"/>
        <end position="184"/>
    </location>
</feature>
<dbReference type="Pfam" id="PF02518">
    <property type="entry name" value="HATPase_c"/>
    <property type="match status" value="1"/>
</dbReference>
<keyword evidence="10" id="KW-0472">Membrane</keyword>
<keyword evidence="5" id="KW-0547">Nucleotide-binding</keyword>
<keyword evidence="10" id="KW-1133">Transmembrane helix</keyword>
<proteinExistence type="predicted"/>
<feature type="transmembrane region" description="Helical" evidence="10">
    <location>
        <begin position="30"/>
        <end position="46"/>
    </location>
</feature>
<keyword evidence="6 13" id="KW-0418">Kinase</keyword>
<dbReference type="InterPro" id="IPR050482">
    <property type="entry name" value="Sensor_HK_TwoCompSys"/>
</dbReference>
<keyword evidence="10" id="KW-0812">Transmembrane</keyword>
<evidence type="ECO:0000256" key="1">
    <source>
        <dbReference type="ARBA" id="ARBA00000085"/>
    </source>
</evidence>
<evidence type="ECO:0000256" key="2">
    <source>
        <dbReference type="ARBA" id="ARBA00012438"/>
    </source>
</evidence>
<feature type="transmembrane region" description="Helical" evidence="10">
    <location>
        <begin position="7"/>
        <end position="24"/>
    </location>
</feature>
<feature type="transmembrane region" description="Helical" evidence="10">
    <location>
        <begin position="118"/>
        <end position="138"/>
    </location>
</feature>
<dbReference type="PANTHER" id="PTHR24421">
    <property type="entry name" value="NITRATE/NITRITE SENSOR PROTEIN NARX-RELATED"/>
    <property type="match status" value="1"/>
</dbReference>
<reference evidence="13 14" key="1">
    <citation type="submission" date="2021-04" db="EMBL/GenBank/DDBJ databases">
        <authorList>
            <person name="Rakotoarivonina H."/>
        </authorList>
    </citation>
    <scope>NUCLEOTIDE SEQUENCE [LARGE SCALE GENOMIC DNA]</scope>
    <source>
        <strain evidence="13 14">XE</strain>
    </source>
</reference>
<evidence type="ECO:0000313" key="14">
    <source>
        <dbReference type="Proteomes" id="UP000681526"/>
    </source>
</evidence>
<dbReference type="PANTHER" id="PTHR24421:SF10">
    <property type="entry name" value="NITRATE_NITRITE SENSOR PROTEIN NARQ"/>
    <property type="match status" value="1"/>
</dbReference>
<keyword evidence="7" id="KW-0067">ATP-binding</keyword>
<evidence type="ECO:0000256" key="4">
    <source>
        <dbReference type="ARBA" id="ARBA00022679"/>
    </source>
</evidence>
<protein>
    <recommendedName>
        <fullName evidence="2">histidine kinase</fullName>
        <ecNumber evidence="2">2.7.13.3</ecNumber>
    </recommendedName>
</protein>
<dbReference type="RefSeq" id="WP_213483493.1">
    <property type="nucleotide sequence ID" value="NZ_CAJRAY010000018.1"/>
</dbReference>
<keyword evidence="3" id="KW-0597">Phosphoprotein</keyword>
<comment type="caution">
    <text evidence="13">The sequence shown here is derived from an EMBL/GenBank/DDBJ whole genome shotgun (WGS) entry which is preliminary data.</text>
</comment>
<evidence type="ECO:0000256" key="10">
    <source>
        <dbReference type="SAM" id="Phobius"/>
    </source>
</evidence>
<dbReference type="Gene3D" id="3.30.565.10">
    <property type="entry name" value="Histidine kinase-like ATPase, C-terminal domain"/>
    <property type="match status" value="1"/>
</dbReference>
<evidence type="ECO:0000259" key="11">
    <source>
        <dbReference type="Pfam" id="PF02518"/>
    </source>
</evidence>
<evidence type="ECO:0000256" key="5">
    <source>
        <dbReference type="ARBA" id="ARBA00022741"/>
    </source>
</evidence>
<evidence type="ECO:0000313" key="13">
    <source>
        <dbReference type="EMBL" id="CAG5079913.1"/>
    </source>
</evidence>
<comment type="catalytic activity">
    <reaction evidence="1">
        <text>ATP + protein L-histidine = ADP + protein N-phospho-L-histidine.</text>
        <dbReference type="EC" id="2.7.13.3"/>
    </reaction>
</comment>
<keyword evidence="4" id="KW-0808">Transferase</keyword>
<evidence type="ECO:0000256" key="3">
    <source>
        <dbReference type="ARBA" id="ARBA00022553"/>
    </source>
</evidence>
<evidence type="ECO:0000256" key="9">
    <source>
        <dbReference type="SAM" id="Coils"/>
    </source>
</evidence>
<evidence type="ECO:0000259" key="12">
    <source>
        <dbReference type="Pfam" id="PF07730"/>
    </source>
</evidence>
<evidence type="ECO:0000256" key="8">
    <source>
        <dbReference type="ARBA" id="ARBA00023012"/>
    </source>
</evidence>
<dbReference type="EMBL" id="CAJRAY010000018">
    <property type="protein sequence ID" value="CAG5079913.1"/>
    <property type="molecule type" value="Genomic_DNA"/>
</dbReference>
<gene>
    <name evidence="13" type="primary">txxe3950</name>
    <name evidence="13" type="ORF">TXXE_03530</name>
</gene>
<dbReference type="GO" id="GO:0016301">
    <property type="term" value="F:kinase activity"/>
    <property type="evidence" value="ECO:0007669"/>
    <property type="project" value="UniProtKB-KW"/>
</dbReference>
<dbReference type="Gene3D" id="1.20.5.1930">
    <property type="match status" value="1"/>
</dbReference>
<evidence type="ECO:0000256" key="6">
    <source>
        <dbReference type="ARBA" id="ARBA00022777"/>
    </source>
</evidence>
<dbReference type="Pfam" id="PF07730">
    <property type="entry name" value="HisKA_3"/>
    <property type="match status" value="1"/>
</dbReference>
<feature type="domain" description="Histidine kinase/HSP90-like ATPase" evidence="11">
    <location>
        <begin position="289"/>
        <end position="365"/>
    </location>
</feature>
<name>A0ABN7RKD6_THEXY</name>
<dbReference type="InterPro" id="IPR036890">
    <property type="entry name" value="HATPase_C_sf"/>
</dbReference>
<organism evidence="13 14">
    <name type="scientific">Thermobacillus xylanilyticus</name>
    <dbReference type="NCBI Taxonomy" id="76633"/>
    <lineage>
        <taxon>Bacteria</taxon>
        <taxon>Bacillati</taxon>
        <taxon>Bacillota</taxon>
        <taxon>Bacilli</taxon>
        <taxon>Bacillales</taxon>
        <taxon>Paenibacillaceae</taxon>
        <taxon>Thermobacillus</taxon>
    </lineage>
</organism>